<dbReference type="InterPro" id="IPR036397">
    <property type="entry name" value="RNaseH_sf"/>
</dbReference>
<evidence type="ECO:0000259" key="2">
    <source>
        <dbReference type="PROSITE" id="PS50994"/>
    </source>
</evidence>
<dbReference type="AlphaFoldDB" id="A0A3P3QRC2"/>
<protein>
    <submittedName>
        <fullName evidence="3">Transposase</fullName>
    </submittedName>
</protein>
<evidence type="ECO:0000313" key="4">
    <source>
        <dbReference type="Proteomes" id="UP000276260"/>
    </source>
</evidence>
<feature type="compositionally biased region" description="Low complexity" evidence="1">
    <location>
        <begin position="598"/>
        <end position="608"/>
    </location>
</feature>
<evidence type="ECO:0000256" key="1">
    <source>
        <dbReference type="SAM" id="MobiDB-lite"/>
    </source>
</evidence>
<dbReference type="InterPro" id="IPR001584">
    <property type="entry name" value="Integrase_cat-core"/>
</dbReference>
<dbReference type="EMBL" id="RRCF01000001">
    <property type="protein sequence ID" value="RRJ23762.1"/>
    <property type="molecule type" value="Genomic_DNA"/>
</dbReference>
<dbReference type="InterPro" id="IPR012337">
    <property type="entry name" value="RNaseH-like_sf"/>
</dbReference>
<feature type="compositionally biased region" description="Polar residues" evidence="1">
    <location>
        <begin position="640"/>
        <end position="652"/>
    </location>
</feature>
<dbReference type="SUPFAM" id="SSF53098">
    <property type="entry name" value="Ribonuclease H-like"/>
    <property type="match status" value="1"/>
</dbReference>
<dbReference type="OrthoDB" id="501284at2"/>
<reference evidence="3 4" key="1">
    <citation type="submission" date="2018-11" db="EMBL/GenBank/DDBJ databases">
        <title>Draft genome analysis of Rheinheimera mesophila isolated from an industrial waste site.</title>
        <authorList>
            <person name="Yu Q."/>
            <person name="Qi Y."/>
            <person name="Zhang H."/>
            <person name="Lu Y."/>
            <person name="Pu J."/>
        </authorList>
    </citation>
    <scope>NUCLEOTIDE SEQUENCE [LARGE SCALE GENOMIC DNA]</scope>
    <source>
        <strain evidence="3 4">IITR13</strain>
    </source>
</reference>
<accession>A0A3P3QRC2</accession>
<organism evidence="3 4">
    <name type="scientific">Rheinheimera mesophila</name>
    <dbReference type="NCBI Taxonomy" id="1547515"/>
    <lineage>
        <taxon>Bacteria</taxon>
        <taxon>Pseudomonadati</taxon>
        <taxon>Pseudomonadota</taxon>
        <taxon>Gammaproteobacteria</taxon>
        <taxon>Chromatiales</taxon>
        <taxon>Chromatiaceae</taxon>
        <taxon>Rheinheimera</taxon>
    </lineage>
</organism>
<dbReference type="Pfam" id="PF00665">
    <property type="entry name" value="rve"/>
    <property type="match status" value="1"/>
</dbReference>
<proteinExistence type="predicted"/>
<evidence type="ECO:0000313" key="3">
    <source>
        <dbReference type="EMBL" id="RRJ23762.1"/>
    </source>
</evidence>
<name>A0A3P3QRC2_9GAMM</name>
<comment type="caution">
    <text evidence="3">The sequence shown here is derived from an EMBL/GenBank/DDBJ whole genome shotgun (WGS) entry which is preliminary data.</text>
</comment>
<dbReference type="Gene3D" id="3.30.420.10">
    <property type="entry name" value="Ribonuclease H-like superfamily/Ribonuclease H"/>
    <property type="match status" value="1"/>
</dbReference>
<dbReference type="PROSITE" id="PS50994">
    <property type="entry name" value="INTEGRASE"/>
    <property type="match status" value="1"/>
</dbReference>
<dbReference type="Proteomes" id="UP000276260">
    <property type="component" value="Unassembled WGS sequence"/>
</dbReference>
<dbReference type="RefSeq" id="WP_052749410.1">
    <property type="nucleotide sequence ID" value="NZ_LAVS01000089.1"/>
</dbReference>
<feature type="compositionally biased region" description="Basic residues" evidence="1">
    <location>
        <begin position="578"/>
        <end position="593"/>
    </location>
</feature>
<feature type="region of interest" description="Disordered" evidence="1">
    <location>
        <begin position="566"/>
        <end position="613"/>
    </location>
</feature>
<feature type="region of interest" description="Disordered" evidence="1">
    <location>
        <begin position="628"/>
        <end position="661"/>
    </location>
</feature>
<keyword evidence="4" id="KW-1185">Reference proteome</keyword>
<dbReference type="GO" id="GO:0003676">
    <property type="term" value="F:nucleic acid binding"/>
    <property type="evidence" value="ECO:0007669"/>
    <property type="project" value="InterPro"/>
</dbReference>
<feature type="domain" description="Integrase catalytic" evidence="2">
    <location>
        <begin position="242"/>
        <end position="455"/>
    </location>
</feature>
<gene>
    <name evidence="3" type="ORF">EIK76_06810</name>
</gene>
<dbReference type="GO" id="GO:0015074">
    <property type="term" value="P:DNA integration"/>
    <property type="evidence" value="ECO:0007669"/>
    <property type="project" value="InterPro"/>
</dbReference>
<sequence>MNNMKLKPQLSKYNKSFIFKKGQWAMLSGELVQIRTAEPDFFVLQSKNNSQTQMYTTDALYDLYMQGAFSPAEAAEKPITFRPLNSERDLFEAERRLAYIHDLQARDNPGSEKTWAKTVAYVSRRIGDPEPPHPKQVYRWLKAWQDSNHNVHRLLKKVQLRAKPTLDQQLDLALEVIDDEYLVPHGEIKQHVYQSFCERFAQSGLSGKAMSRSYFYEIIDSLDPLEVCLAQKGKKAALAKFRASDEKIVVEHVMKRVEMDGVHLNLGLIDDDTGEFLGKVIVFFAIDVYTRYILGYSLIYGISPGETSQAVFELISSMIAPKVRNGNYRHEWHGLGKPWEIHCDNGHAFTAVTTRRLLAHLGITQHQSETGKGQRRPFIERFNRTFRNQLCKKIPGYLGKRVDNETFDKTIEQSAQLTVSEFKAYIEEYIVDVYHQRAHKGLDGMTPQQAVEQALETFIPREAVDVKTLSFMSGVTKTGTVQATHGIQIKNQNFNSKELRELRFKTMGSSNKSPKLDFIFNHKDISQIAVLIPQSMEILLVPNRDKTIPPGTSLADFALSKVSKKLDNRNQPQPVFSSKHKQHKPKATPKSRKKSSDSKSTQSTQQQTFTDEQLLAQLDSGAMRIAQNTAHYTEKAPSEAYTSVSVTPTTHGQGRRRSEVN</sequence>